<gene>
    <name evidence="2" type="ORF">Q5I04_06795</name>
    <name evidence="3" type="ORF">Q5I06_07125</name>
</gene>
<organism evidence="3 4">
    <name type="scientific">Helicobacter cappadocius</name>
    <dbReference type="NCBI Taxonomy" id="3063998"/>
    <lineage>
        <taxon>Bacteria</taxon>
        <taxon>Pseudomonadati</taxon>
        <taxon>Campylobacterota</taxon>
        <taxon>Epsilonproteobacteria</taxon>
        <taxon>Campylobacterales</taxon>
        <taxon>Helicobacteraceae</taxon>
        <taxon>Helicobacter</taxon>
    </lineage>
</organism>
<evidence type="ECO:0000313" key="3">
    <source>
        <dbReference type="EMBL" id="MDP2539542.1"/>
    </source>
</evidence>
<protein>
    <submittedName>
        <fullName evidence="3">TerB family tellurite resistance protein</fullName>
    </submittedName>
</protein>
<dbReference type="SUPFAM" id="SSF158682">
    <property type="entry name" value="TerB-like"/>
    <property type="match status" value="1"/>
</dbReference>
<dbReference type="EMBL" id="JAUYZK010000011">
    <property type="protein sequence ID" value="MDP2539542.1"/>
    <property type="molecule type" value="Genomic_DNA"/>
</dbReference>
<reference evidence="3 5" key="1">
    <citation type="submission" date="2023-07" db="EMBL/GenBank/DDBJ databases">
        <title>Unpublished Manusciprt.</title>
        <authorList>
            <person name="Aydin F."/>
            <person name="Tarhane S."/>
            <person name="Saticioglu I.B."/>
            <person name="Karakaya E."/>
            <person name="Abay S."/>
            <person name="Guran O."/>
            <person name="Bozkurt E."/>
            <person name="Uzum N."/>
            <person name="Olgun K."/>
            <person name="Jablonski D."/>
        </authorList>
    </citation>
    <scope>NUCLEOTIDE SEQUENCE</scope>
    <source>
        <strain evidence="5">faydin-H75</strain>
        <strain evidence="3">Faydin-H76</strain>
    </source>
</reference>
<reference evidence="2 4" key="3">
    <citation type="journal article" date="2024" name="Syst. Appl. Microbiol.">
        <title>Helicobacter cappadocius sp. nov., from lizards: The first psychrotrophic Helicobacter species.</title>
        <authorList>
            <person name="Aydin F."/>
            <person name="Tarhane S."/>
            <person name="Karakaya E."/>
            <person name="Abay S."/>
            <person name="Kayman T."/>
            <person name="Guran O."/>
            <person name="Bozkurt E."/>
            <person name="Uzum N."/>
            <person name="Avci A."/>
            <person name="Olgun K."/>
            <person name="Jablonski D."/>
            <person name="Guran C."/>
            <person name="Burcin Saticioglu I."/>
        </authorList>
    </citation>
    <scope>NUCLEOTIDE SEQUENCE [LARGE SCALE GENOMIC DNA]</scope>
    <source>
        <strain evidence="2">Faydin-H75</strain>
        <strain evidence="4">faydin-H76</strain>
    </source>
</reference>
<evidence type="ECO:0000313" key="2">
    <source>
        <dbReference type="EMBL" id="MDO7253614.1"/>
    </source>
</evidence>
<dbReference type="InterPro" id="IPR029024">
    <property type="entry name" value="TerB-like"/>
</dbReference>
<dbReference type="Proteomes" id="UP001240777">
    <property type="component" value="Unassembled WGS sequence"/>
</dbReference>
<reference evidence="2" key="2">
    <citation type="submission" date="2023-07" db="EMBL/GenBank/DDBJ databases">
        <authorList>
            <person name="Aydin F."/>
            <person name="Tarhane S."/>
            <person name="Saticioglu I.B."/>
            <person name="Karakaya E."/>
            <person name="Abay S."/>
            <person name="Guran O."/>
            <person name="Bozkurt E."/>
            <person name="Uzum N."/>
            <person name="Olgun K."/>
            <person name="Jablonski D."/>
        </authorList>
    </citation>
    <scope>NUCLEOTIDE SEQUENCE</scope>
    <source>
        <strain evidence="2">Faydin-H75</strain>
    </source>
</reference>
<proteinExistence type="predicted"/>
<dbReference type="Pfam" id="PF05099">
    <property type="entry name" value="TerB"/>
    <property type="match status" value="1"/>
</dbReference>
<evidence type="ECO:0000313" key="5">
    <source>
        <dbReference type="Proteomes" id="UP001240777"/>
    </source>
</evidence>
<dbReference type="InterPro" id="IPR007791">
    <property type="entry name" value="DjlA_N"/>
</dbReference>
<feature type="domain" description="Co-chaperone DjlA N-terminal" evidence="1">
    <location>
        <begin position="132"/>
        <end position="188"/>
    </location>
</feature>
<evidence type="ECO:0000313" key="4">
    <source>
        <dbReference type="Proteomes" id="UP001177258"/>
    </source>
</evidence>
<evidence type="ECO:0000259" key="1">
    <source>
        <dbReference type="Pfam" id="PF05099"/>
    </source>
</evidence>
<keyword evidence="5" id="KW-1185">Reference proteome</keyword>
<sequence>MEIILLILAGAVVYYLYVTLQEYLKNPIAPIPKDTNSQASKFEEYDLSADPYVNIDPLVKLRKTEQGLIVALIGSFLNSSKKLENSKQDFIKNTLIDGLIENMSENMNGFEDSKNALNKILKAPDEDLQSLCKMFLQATYGEYKKSLKFVEFLFILAYVDGELDEEEKENIIDIAAFLELNNDDFNQIYDDFEKENLVELTTTHSEALKILDIQEPIEEDVLEKKTQITIKNQIKSLLDIKNIGKSFAKNSFLKLKETQFAYNILSSKGN</sequence>
<dbReference type="Proteomes" id="UP001177258">
    <property type="component" value="Unassembled WGS sequence"/>
</dbReference>
<dbReference type="AlphaFoldDB" id="A0AA90TA42"/>
<dbReference type="RefSeq" id="WP_305517456.1">
    <property type="nucleotide sequence ID" value="NZ_JAUPEV010000011.1"/>
</dbReference>
<dbReference type="EMBL" id="JAUPEV010000011">
    <property type="protein sequence ID" value="MDO7253614.1"/>
    <property type="molecule type" value="Genomic_DNA"/>
</dbReference>
<dbReference type="Gene3D" id="1.10.3680.10">
    <property type="entry name" value="TerB-like"/>
    <property type="match status" value="1"/>
</dbReference>
<name>A0AA90TA42_9HELI</name>
<accession>A0AA90TA42</accession>
<comment type="caution">
    <text evidence="3">The sequence shown here is derived from an EMBL/GenBank/DDBJ whole genome shotgun (WGS) entry which is preliminary data.</text>
</comment>